<name>A0A0W0Z5R6_LEGSP</name>
<dbReference type="OrthoDB" id="9791096at2"/>
<dbReference type="InterPro" id="IPR001763">
    <property type="entry name" value="Rhodanese-like_dom"/>
</dbReference>
<gene>
    <name evidence="2" type="ORF">Lspi_1310</name>
</gene>
<dbReference type="PATRIC" id="fig|452.5.peg.1448"/>
<organism evidence="2 3">
    <name type="scientific">Legionella spiritensis</name>
    <dbReference type="NCBI Taxonomy" id="452"/>
    <lineage>
        <taxon>Bacteria</taxon>
        <taxon>Pseudomonadati</taxon>
        <taxon>Pseudomonadota</taxon>
        <taxon>Gammaproteobacteria</taxon>
        <taxon>Legionellales</taxon>
        <taxon>Legionellaceae</taxon>
        <taxon>Legionella</taxon>
    </lineage>
</organism>
<dbReference type="PROSITE" id="PS50206">
    <property type="entry name" value="RHODANESE_3"/>
    <property type="match status" value="1"/>
</dbReference>
<dbReference type="InterPro" id="IPR036873">
    <property type="entry name" value="Rhodanese-like_dom_sf"/>
</dbReference>
<dbReference type="STRING" id="452.Lspi_1310"/>
<dbReference type="SMART" id="SM00450">
    <property type="entry name" value="RHOD"/>
    <property type="match status" value="1"/>
</dbReference>
<accession>A0A0W0Z5R6</accession>
<feature type="domain" description="Rhodanese" evidence="1">
    <location>
        <begin position="20"/>
        <end position="110"/>
    </location>
</feature>
<evidence type="ECO:0000313" key="2">
    <source>
        <dbReference type="EMBL" id="KTD64503.1"/>
    </source>
</evidence>
<keyword evidence="2" id="KW-0808">Transferase</keyword>
<dbReference type="Pfam" id="PF00581">
    <property type="entry name" value="Rhodanese"/>
    <property type="match status" value="1"/>
</dbReference>
<dbReference type="CDD" id="cd00158">
    <property type="entry name" value="RHOD"/>
    <property type="match status" value="1"/>
</dbReference>
<dbReference type="AlphaFoldDB" id="A0A0W0Z5R6"/>
<dbReference type="PANTHER" id="PTHR44086:SF13">
    <property type="entry name" value="THIOSULFATE SULFURTRANSFERASE PSPE"/>
    <property type="match status" value="1"/>
</dbReference>
<dbReference type="EC" id="2.8.1.1" evidence="2"/>
<dbReference type="GO" id="GO:0004792">
    <property type="term" value="F:thiosulfate-cyanide sulfurtransferase activity"/>
    <property type="evidence" value="ECO:0007669"/>
    <property type="project" value="UniProtKB-EC"/>
</dbReference>
<protein>
    <submittedName>
        <fullName evidence="2">Rhodanese domain protein</fullName>
        <ecNumber evidence="2">2.8.1.1</ecNumber>
    </submittedName>
</protein>
<proteinExistence type="predicted"/>
<evidence type="ECO:0000259" key="1">
    <source>
        <dbReference type="PROSITE" id="PS50206"/>
    </source>
</evidence>
<dbReference type="RefSeq" id="WP_058483226.1">
    <property type="nucleotide sequence ID" value="NZ_CAAAII010000010.1"/>
</dbReference>
<dbReference type="Proteomes" id="UP000054877">
    <property type="component" value="Unassembled WGS sequence"/>
</dbReference>
<comment type="caution">
    <text evidence="2">The sequence shown here is derived from an EMBL/GenBank/DDBJ whole genome shotgun (WGS) entry which is preliminary data.</text>
</comment>
<reference evidence="2 3" key="1">
    <citation type="submission" date="2015-11" db="EMBL/GenBank/DDBJ databases">
        <title>Genomic analysis of 38 Legionella species identifies large and diverse effector repertoires.</title>
        <authorList>
            <person name="Burstein D."/>
            <person name="Amaro F."/>
            <person name="Zusman T."/>
            <person name="Lifshitz Z."/>
            <person name="Cohen O."/>
            <person name="Gilbert J.A."/>
            <person name="Pupko T."/>
            <person name="Shuman H.A."/>
            <person name="Segal G."/>
        </authorList>
    </citation>
    <scope>NUCLEOTIDE SEQUENCE [LARGE SCALE GENOMIC DNA]</scope>
    <source>
        <strain evidence="2 3">Mt.St.Helens-9</strain>
    </source>
</reference>
<evidence type="ECO:0000313" key="3">
    <source>
        <dbReference type="Proteomes" id="UP000054877"/>
    </source>
</evidence>
<dbReference type="EMBL" id="LNYX01000013">
    <property type="protein sequence ID" value="KTD64503.1"/>
    <property type="molecule type" value="Genomic_DNA"/>
</dbReference>
<keyword evidence="3" id="KW-1185">Reference proteome</keyword>
<dbReference type="PANTHER" id="PTHR44086">
    <property type="entry name" value="THIOSULFATE SULFURTRANSFERASE RDL2, MITOCHONDRIAL-RELATED"/>
    <property type="match status" value="1"/>
</dbReference>
<dbReference type="Gene3D" id="3.40.250.10">
    <property type="entry name" value="Rhodanese-like domain"/>
    <property type="match status" value="1"/>
</dbReference>
<sequence>MTEQTVATIDVHELKKRMDTEPDICLIDVREIHEWQALRIPGAVHIPKDDIAGRIHDTATDKNQPVYLHCKGGVRSLHAAEVLTNMGYTKVYSVNGGIMEWAMCGYPVEE</sequence>
<dbReference type="SUPFAM" id="SSF52821">
    <property type="entry name" value="Rhodanese/Cell cycle control phosphatase"/>
    <property type="match status" value="1"/>
</dbReference>